<proteinExistence type="predicted"/>
<gene>
    <name evidence="1" type="ORF">QFC21_005307</name>
</gene>
<dbReference type="Proteomes" id="UP001227268">
    <property type="component" value="Unassembled WGS sequence"/>
</dbReference>
<evidence type="ECO:0000313" key="1">
    <source>
        <dbReference type="EMBL" id="KAJ9095945.1"/>
    </source>
</evidence>
<sequence length="662" mass="71561">MAARITVIGFTVDLKWVSLLTLALQNAFLSVIMHYSRVTASPAETYSASSAVLMNELLKGSISLLIALKRVDNEMSVDERHARSPTSRVTGGKGLGLVVDEHSGVPSITIPNSHHSRFAATTTTTGSRPRTTATSFLAHVQAFLAAYVKRSRWQRLGSDIFSKDCWKLSIPAILYVIQNNLQYVAASNLDVATFQVTYQMKILTTAFFSVLLLGKRLSTAKWMSLLLLAIGVGIVQIQSTGQTVPSGISSTAALVKDYVEHAEHKALRSEIPILPPIDFPVDRHAEMNPFKGFMAVTAACMTSGLAGVYFEMVLKGSKADLWTRNIQLSFFSLIPALLPVLFNGSSGAGTGLVGTLIEPFRNFSLWAWATVLTQVFGGLITALVIKYSDNILKGFATSLSIILSFLASVGLFNYPITPAFVIGSMVVLCATWMYNQPEQKKANAMAVGGPTPSRMDVAVSGSPIRQDAPIIGETPKPSRTPSVASLIGLANSITRSSTPTAQHGDHLQPSSMPYTTNNSNSNSNRGTPTGYYTPIMSSYPSSVSLSSTTSSPILQQDFSINGGQHVFTLPSRHGQGQHTPSSSTYRTPIQVNTVNSSNTDVHYSQSPVFEHEESMPTSPYTATTSYSSGPRVMRDSPVRERKGSVARGQRPVMDSHAYDKMR</sequence>
<dbReference type="EMBL" id="JASBWT010000020">
    <property type="protein sequence ID" value="KAJ9095945.1"/>
    <property type="molecule type" value="Genomic_DNA"/>
</dbReference>
<accession>A0ACC2VA08</accession>
<comment type="caution">
    <text evidence="1">The sequence shown here is derived from an EMBL/GenBank/DDBJ whole genome shotgun (WGS) entry which is preliminary data.</text>
</comment>
<reference evidence="1" key="1">
    <citation type="submission" date="2023-04" db="EMBL/GenBank/DDBJ databases">
        <title>Draft Genome sequencing of Naganishia species isolated from polar environments using Oxford Nanopore Technology.</title>
        <authorList>
            <person name="Leo P."/>
            <person name="Venkateswaran K."/>
        </authorList>
    </citation>
    <scope>NUCLEOTIDE SEQUENCE</scope>
    <source>
        <strain evidence="1">MNA-CCFEE 5423</strain>
    </source>
</reference>
<protein>
    <submittedName>
        <fullName evidence="1">Uncharacterized protein</fullName>
    </submittedName>
</protein>
<organism evidence="1 2">
    <name type="scientific">Naganishia friedmannii</name>
    <dbReference type="NCBI Taxonomy" id="89922"/>
    <lineage>
        <taxon>Eukaryota</taxon>
        <taxon>Fungi</taxon>
        <taxon>Dikarya</taxon>
        <taxon>Basidiomycota</taxon>
        <taxon>Agaricomycotina</taxon>
        <taxon>Tremellomycetes</taxon>
        <taxon>Filobasidiales</taxon>
        <taxon>Filobasidiaceae</taxon>
        <taxon>Naganishia</taxon>
    </lineage>
</organism>
<keyword evidence="2" id="KW-1185">Reference proteome</keyword>
<evidence type="ECO:0000313" key="2">
    <source>
        <dbReference type="Proteomes" id="UP001227268"/>
    </source>
</evidence>
<name>A0ACC2VA08_9TREE</name>